<sequence>MYTICSKFPHIPRGRSGAPRATFTTGLARRLAMFMGEPICEYEKETQLPEQTKDRAQALDHRPIAKSTNGLISEWRKKSELNPKPGDIIQYREHGDVALYLGKGVAHIFGDKFKNYDVLIHMKDDWAGSIHIQLFNWAQEKDYIKLRIYNILESKYESFSVIEMAKRAKKWIGCRATKYSYEKYNYEHFVHLIKHGRFESIIEKDLKILYEESDPDNPTTNILKDDCAGGHRAYSPHGEYSSEIYSLTRKKLYGGDQHPKTIVSSNAQFLKQFYKFVPAKGEKGPILKIANYPELVLHFLEAYTNVNAHKLLRNPSKLEELIKTPPASQESHIQALLDEMKLLWCAEAIKIAPPKTDSQLFQCGKSRTHFNIDALVLRDVVKIAKLALKDFLNVITPMIDGDHNNKWLNKQRKSSDNPMLYMTVADWMDPSHLYDAYEGKRCVEEQFLDKLWRSVEIESAPPRPYEIKIDQFDSHEAK</sequence>
<dbReference type="Pfam" id="PF04970">
    <property type="entry name" value="LRAT"/>
    <property type="match status" value="1"/>
</dbReference>
<gene>
    <name evidence="2" type="ORF">DdX_18723</name>
</gene>
<keyword evidence="3" id="KW-1185">Reference proteome</keyword>
<dbReference type="Gene3D" id="3.90.1720.10">
    <property type="entry name" value="endopeptidase domain like (from Nostoc punctiforme)"/>
    <property type="match status" value="1"/>
</dbReference>
<reference evidence="2" key="1">
    <citation type="submission" date="2022-01" db="EMBL/GenBank/DDBJ databases">
        <title>Genome Sequence Resource for Two Populations of Ditylenchus destructor, the Migratory Endoparasitic Phytonematode.</title>
        <authorList>
            <person name="Zhang H."/>
            <person name="Lin R."/>
            <person name="Xie B."/>
        </authorList>
    </citation>
    <scope>NUCLEOTIDE SEQUENCE</scope>
    <source>
        <strain evidence="2">BazhouSP</strain>
    </source>
</reference>
<proteinExistence type="predicted"/>
<name>A0AAD4QSP4_9BILA</name>
<organism evidence="2 3">
    <name type="scientific">Ditylenchus destructor</name>
    <dbReference type="NCBI Taxonomy" id="166010"/>
    <lineage>
        <taxon>Eukaryota</taxon>
        <taxon>Metazoa</taxon>
        <taxon>Ecdysozoa</taxon>
        <taxon>Nematoda</taxon>
        <taxon>Chromadorea</taxon>
        <taxon>Rhabditida</taxon>
        <taxon>Tylenchina</taxon>
        <taxon>Tylenchomorpha</taxon>
        <taxon>Sphaerularioidea</taxon>
        <taxon>Anguinidae</taxon>
        <taxon>Anguininae</taxon>
        <taxon>Ditylenchus</taxon>
    </lineage>
</organism>
<evidence type="ECO:0000313" key="2">
    <source>
        <dbReference type="EMBL" id="KAI1697060.1"/>
    </source>
</evidence>
<dbReference type="EMBL" id="JAKKPZ010000290">
    <property type="protein sequence ID" value="KAI1697060.1"/>
    <property type="molecule type" value="Genomic_DNA"/>
</dbReference>
<dbReference type="InterPro" id="IPR007053">
    <property type="entry name" value="LRAT_dom"/>
</dbReference>
<dbReference type="Proteomes" id="UP001201812">
    <property type="component" value="Unassembled WGS sequence"/>
</dbReference>
<comment type="caution">
    <text evidence="2">The sequence shown here is derived from an EMBL/GenBank/DDBJ whole genome shotgun (WGS) entry which is preliminary data.</text>
</comment>
<feature type="domain" description="LRAT" evidence="1">
    <location>
        <begin position="83"/>
        <end position="197"/>
    </location>
</feature>
<accession>A0AAD4QSP4</accession>
<protein>
    <recommendedName>
        <fullName evidence="1">LRAT domain-containing protein</fullName>
    </recommendedName>
</protein>
<evidence type="ECO:0000259" key="1">
    <source>
        <dbReference type="Pfam" id="PF04970"/>
    </source>
</evidence>
<dbReference type="AlphaFoldDB" id="A0AAD4QSP4"/>
<evidence type="ECO:0000313" key="3">
    <source>
        <dbReference type="Proteomes" id="UP001201812"/>
    </source>
</evidence>